<gene>
    <name evidence="5" type="ORF">AF80_06445</name>
</gene>
<evidence type="ECO:0000256" key="4">
    <source>
        <dbReference type="ARBA" id="ARBA00023295"/>
    </source>
</evidence>
<accession>A0A0G9KS68</accession>
<dbReference type="Proteomes" id="UP000035154">
    <property type="component" value="Unassembled WGS sequence"/>
</dbReference>
<sequence>MNNFSFFTKTGEEKWIKIPYENEYIDKDIQWGKKEELFTPSFWYTQTIMNEITNNEILNYQIGEGSLIEETVACLIGGYGIPSEIGNAKFRQIQSHLKELLISPNLEKIELIMSEPLISKKKQEIKYRFIKQKSKYIFDALLKLQNLEETDFSDLELRNQLLKINGIGPKTASWIVRNYRKSDCVAIIDIHIHRAGLLAGFFNIKDNLQKDYFKMEKKFLNFCNNINLSAAKVDAVIWRTMKTLNSIVLKELEKQELI</sequence>
<keyword evidence="2" id="KW-0378">Hydrolase</keyword>
<dbReference type="InterPro" id="IPR012092">
    <property type="entry name" value="DNA_glyclase/AP_lyase_Ogg"/>
</dbReference>
<evidence type="ECO:0000313" key="6">
    <source>
        <dbReference type="Proteomes" id="UP000035154"/>
    </source>
</evidence>
<dbReference type="RefSeq" id="WP_014469461.1">
    <property type="nucleotide sequence ID" value="NZ_JAIW01000045.1"/>
</dbReference>
<dbReference type="GO" id="GO:0003906">
    <property type="term" value="F:DNA-(apurinic or apyrimidinic site) endonuclease activity"/>
    <property type="evidence" value="ECO:0007669"/>
    <property type="project" value="InterPro"/>
</dbReference>
<protein>
    <recommendedName>
        <fullName evidence="7">HhH-GPD domain-containing protein</fullName>
    </recommendedName>
</protein>
<evidence type="ECO:0000313" key="5">
    <source>
        <dbReference type="EMBL" id="KLE09442.1"/>
    </source>
</evidence>
<dbReference type="SUPFAM" id="SSF48150">
    <property type="entry name" value="DNA-glycosylase"/>
    <property type="match status" value="1"/>
</dbReference>
<dbReference type="GO" id="GO:0016799">
    <property type="term" value="F:hydrolase activity, hydrolyzing N-glycosyl compounds"/>
    <property type="evidence" value="ECO:0007669"/>
    <property type="project" value="InterPro"/>
</dbReference>
<dbReference type="InterPro" id="IPR011257">
    <property type="entry name" value="DNA_glycosylase"/>
</dbReference>
<dbReference type="EMBL" id="JAIW01000045">
    <property type="protein sequence ID" value="KLE09442.1"/>
    <property type="molecule type" value="Genomic_DNA"/>
</dbReference>
<dbReference type="AlphaFoldDB" id="A0A0G9KS68"/>
<evidence type="ECO:0008006" key="7">
    <source>
        <dbReference type="Google" id="ProtNLM"/>
    </source>
</evidence>
<organism evidence="5 6">
    <name type="scientific">Aliarcobacter butzleri L355</name>
    <dbReference type="NCBI Taxonomy" id="1447263"/>
    <lineage>
        <taxon>Bacteria</taxon>
        <taxon>Pseudomonadati</taxon>
        <taxon>Campylobacterota</taxon>
        <taxon>Epsilonproteobacteria</taxon>
        <taxon>Campylobacterales</taxon>
        <taxon>Arcobacteraceae</taxon>
        <taxon>Aliarcobacter</taxon>
    </lineage>
</organism>
<dbReference type="Gene3D" id="1.10.1670.10">
    <property type="entry name" value="Helix-hairpin-Helix base-excision DNA repair enzymes (C-terminal)"/>
    <property type="match status" value="1"/>
</dbReference>
<keyword evidence="4" id="KW-0326">Glycosidase</keyword>
<dbReference type="InterPro" id="IPR023170">
    <property type="entry name" value="HhH_base_excis_C"/>
</dbReference>
<dbReference type="Gene3D" id="1.10.340.30">
    <property type="entry name" value="Hypothetical protein, domain 2"/>
    <property type="match status" value="1"/>
</dbReference>
<evidence type="ECO:0000256" key="2">
    <source>
        <dbReference type="ARBA" id="ARBA00022801"/>
    </source>
</evidence>
<comment type="caution">
    <text evidence="5">The sequence shown here is derived from an EMBL/GenBank/DDBJ whole genome shotgun (WGS) entry which is preliminary data.</text>
</comment>
<name>A0A0G9KS68_9BACT</name>
<evidence type="ECO:0000256" key="1">
    <source>
        <dbReference type="ARBA" id="ARBA00022763"/>
    </source>
</evidence>
<dbReference type="Pfam" id="PF22175">
    <property type="entry name" value="Ogg-HhH"/>
    <property type="match status" value="1"/>
</dbReference>
<keyword evidence="3" id="KW-0234">DNA repair</keyword>
<dbReference type="GO" id="GO:0006281">
    <property type="term" value="P:DNA repair"/>
    <property type="evidence" value="ECO:0007669"/>
    <property type="project" value="UniProtKB-KW"/>
</dbReference>
<proteinExistence type="predicted"/>
<keyword evidence="1" id="KW-0227">DNA damage</keyword>
<dbReference type="PATRIC" id="fig|1447263.3.peg.1259"/>
<reference evidence="5 6" key="1">
    <citation type="submission" date="2014-01" db="EMBL/GenBank/DDBJ databases">
        <title>Development of a Comparative Genomic Fingerprinting Assay for High Resolution Genotyping of Arcobacter butzleri.</title>
        <authorList>
            <person name="Webb A.L."/>
            <person name="Inglis G.D."/>
            <person name="Kruczkiewicz P."/>
            <person name="Selinger L.B."/>
            <person name="Taboada E.N."/>
        </authorList>
    </citation>
    <scope>NUCLEOTIDE SEQUENCE [LARGE SCALE GENOMIC DNA]</scope>
    <source>
        <strain evidence="5 6">L355</strain>
    </source>
</reference>
<evidence type="ECO:0000256" key="3">
    <source>
        <dbReference type="ARBA" id="ARBA00023204"/>
    </source>
</evidence>